<feature type="binding site" evidence="1">
    <location>
        <position position="114"/>
    </location>
    <ligand>
        <name>Zn(2+)</name>
        <dbReference type="ChEBI" id="CHEBI:29105"/>
    </ligand>
</feature>
<dbReference type="InterPro" id="IPR002481">
    <property type="entry name" value="FUR"/>
</dbReference>
<proteinExistence type="predicted"/>
<dbReference type="Proteomes" id="UP000256424">
    <property type="component" value="Unassembled WGS sequence"/>
</dbReference>
<dbReference type="SUPFAM" id="SSF46785">
    <property type="entry name" value="Winged helix' DNA-binding domain"/>
    <property type="match status" value="1"/>
</dbReference>
<dbReference type="OrthoDB" id="8659436at2"/>
<name>A0A3D8J8G8_9HELI</name>
<gene>
    <name evidence="2" type="ORF">CQA66_01010</name>
</gene>
<keyword evidence="1" id="KW-0479">Metal-binding</keyword>
<dbReference type="RefSeq" id="WP_104762627.1">
    <property type="nucleotide sequence ID" value="NZ_FZPM01000005.1"/>
</dbReference>
<dbReference type="Gene3D" id="1.10.10.10">
    <property type="entry name" value="Winged helix-like DNA-binding domain superfamily/Winged helix DNA-binding domain"/>
    <property type="match status" value="1"/>
</dbReference>
<dbReference type="GO" id="GO:0003700">
    <property type="term" value="F:DNA-binding transcription factor activity"/>
    <property type="evidence" value="ECO:0007669"/>
    <property type="project" value="InterPro"/>
</dbReference>
<evidence type="ECO:0000256" key="1">
    <source>
        <dbReference type="PIRSR" id="PIRSR602481-1"/>
    </source>
</evidence>
<keyword evidence="1" id="KW-0862">Zinc</keyword>
<feature type="binding site" evidence="1">
    <location>
        <position position="82"/>
    </location>
    <ligand>
        <name>Zn(2+)</name>
        <dbReference type="ChEBI" id="CHEBI:29105"/>
    </ligand>
</feature>
<protein>
    <submittedName>
        <fullName evidence="2">Fur family transcriptional regulator</fullName>
    </submittedName>
</protein>
<accession>A0A3D8J8G8</accession>
<comment type="cofactor">
    <cofactor evidence="1">
        <name>Zn(2+)</name>
        <dbReference type="ChEBI" id="CHEBI:29105"/>
    </cofactor>
    <text evidence="1">Binds 1 zinc ion per subunit.</text>
</comment>
<sequence length="120" mass="13992">MDCITILKEHNIAITELRLDMLDILISATKPVSFEDFDFHANKTTFYRNMELFEKEGIVTKTEIHRKFFYELAERTKAHFVCDVCHKITDFIMPEVNDKESTGRIKSVLAKGICQDCDIQ</sequence>
<dbReference type="EMBL" id="NXLW01000001">
    <property type="protein sequence ID" value="RDU73793.1"/>
    <property type="molecule type" value="Genomic_DNA"/>
</dbReference>
<dbReference type="InterPro" id="IPR036390">
    <property type="entry name" value="WH_DNA-bd_sf"/>
</dbReference>
<dbReference type="AlphaFoldDB" id="A0A3D8J8G8"/>
<evidence type="ECO:0000313" key="3">
    <source>
        <dbReference type="Proteomes" id="UP000256424"/>
    </source>
</evidence>
<evidence type="ECO:0000313" key="2">
    <source>
        <dbReference type="EMBL" id="RDU73793.1"/>
    </source>
</evidence>
<feature type="binding site" evidence="1">
    <location>
        <position position="85"/>
    </location>
    <ligand>
        <name>Zn(2+)</name>
        <dbReference type="ChEBI" id="CHEBI:29105"/>
    </ligand>
</feature>
<comment type="caution">
    <text evidence="2">The sequence shown here is derived from an EMBL/GenBank/DDBJ whole genome shotgun (WGS) entry which is preliminary data.</text>
</comment>
<dbReference type="Pfam" id="PF01475">
    <property type="entry name" value="FUR"/>
    <property type="match status" value="1"/>
</dbReference>
<reference evidence="2 3" key="1">
    <citation type="submission" date="2018-04" db="EMBL/GenBank/DDBJ databases">
        <title>Novel Campyloabacter and Helicobacter Species and Strains.</title>
        <authorList>
            <person name="Mannion A.J."/>
            <person name="Shen Z."/>
            <person name="Fox J.G."/>
        </authorList>
    </citation>
    <scope>NUCLEOTIDE SEQUENCE [LARGE SCALE GENOMIC DNA]</scope>
    <source>
        <strain evidence="2 3">MIT 97-5075</strain>
    </source>
</reference>
<keyword evidence="3" id="KW-1185">Reference proteome</keyword>
<dbReference type="InterPro" id="IPR036388">
    <property type="entry name" value="WH-like_DNA-bd_sf"/>
</dbReference>
<feature type="binding site" evidence="1">
    <location>
        <position position="117"/>
    </location>
    <ligand>
        <name>Zn(2+)</name>
        <dbReference type="ChEBI" id="CHEBI:29105"/>
    </ligand>
</feature>
<dbReference type="GO" id="GO:0046872">
    <property type="term" value="F:metal ion binding"/>
    <property type="evidence" value="ECO:0007669"/>
    <property type="project" value="UniProtKB-KW"/>
</dbReference>
<organism evidence="2 3">
    <name type="scientific">Helicobacter aurati</name>
    <dbReference type="NCBI Taxonomy" id="137778"/>
    <lineage>
        <taxon>Bacteria</taxon>
        <taxon>Pseudomonadati</taxon>
        <taxon>Campylobacterota</taxon>
        <taxon>Epsilonproteobacteria</taxon>
        <taxon>Campylobacterales</taxon>
        <taxon>Helicobacteraceae</taxon>
        <taxon>Helicobacter</taxon>
    </lineage>
</organism>